<dbReference type="InterPro" id="IPR007207">
    <property type="entry name" value="Not_N"/>
</dbReference>
<evidence type="ECO:0000259" key="14">
    <source>
        <dbReference type="Pfam" id="PF04153"/>
    </source>
</evidence>
<dbReference type="EMBL" id="JAKKPZ010000065">
    <property type="protein sequence ID" value="KAI1704625.1"/>
    <property type="molecule type" value="Genomic_DNA"/>
</dbReference>
<proteinExistence type="inferred from homology"/>
<accession>A0AAD4MRN1</accession>
<evidence type="ECO:0000256" key="4">
    <source>
        <dbReference type="ARBA" id="ARBA00022490"/>
    </source>
</evidence>
<dbReference type="PANTHER" id="PTHR23326">
    <property type="entry name" value="CCR4 NOT-RELATED"/>
    <property type="match status" value="1"/>
</dbReference>
<dbReference type="InterPro" id="IPR007282">
    <property type="entry name" value="NOT2/3/5_C"/>
</dbReference>
<evidence type="ECO:0000256" key="10">
    <source>
        <dbReference type="PIRNR" id="PIRNR005290"/>
    </source>
</evidence>
<dbReference type="PIRSF" id="PIRSF005290">
    <property type="entry name" value="NOT_su_3_5"/>
    <property type="match status" value="1"/>
</dbReference>
<dbReference type="AlphaFoldDB" id="A0AAD4MRN1"/>
<name>A0AAD4MRN1_9BILA</name>
<dbReference type="InterPro" id="IPR040168">
    <property type="entry name" value="Not2/3/5"/>
</dbReference>
<dbReference type="Proteomes" id="UP001201812">
    <property type="component" value="Unassembled WGS sequence"/>
</dbReference>
<feature type="region of interest" description="Disordered" evidence="12">
    <location>
        <begin position="316"/>
        <end position="335"/>
    </location>
</feature>
<organism evidence="15 16">
    <name type="scientific">Ditylenchus destructor</name>
    <dbReference type="NCBI Taxonomy" id="166010"/>
    <lineage>
        <taxon>Eukaryota</taxon>
        <taxon>Metazoa</taxon>
        <taxon>Ecdysozoa</taxon>
        <taxon>Nematoda</taxon>
        <taxon>Chromadorea</taxon>
        <taxon>Rhabditida</taxon>
        <taxon>Tylenchina</taxon>
        <taxon>Tylenchomorpha</taxon>
        <taxon>Sphaerularioidea</taxon>
        <taxon>Anguinidae</taxon>
        <taxon>Anguininae</taxon>
        <taxon>Ditylenchus</taxon>
    </lineage>
</organism>
<evidence type="ECO:0000256" key="6">
    <source>
        <dbReference type="ARBA" id="ARBA00022553"/>
    </source>
</evidence>
<comment type="subcellular location">
    <subcellularLocation>
        <location evidence="2 10">Cytoplasm</location>
    </subcellularLocation>
    <subcellularLocation>
        <location evidence="1 10">Nucleus</location>
    </subcellularLocation>
</comment>
<dbReference type="Gene3D" id="2.30.30.1020">
    <property type="entry name" value="CCR4-NOT complex subunit 2/3/5, C-terminal domain"/>
    <property type="match status" value="1"/>
</dbReference>
<keyword evidence="7 10" id="KW-0805">Transcription regulation</keyword>
<protein>
    <submittedName>
        <fullName evidence="15">NOT2 / NOT3 / NOT5 family domain-containing protein</fullName>
    </submittedName>
</protein>
<feature type="coiled-coil region" evidence="11">
    <location>
        <begin position="125"/>
        <end position="159"/>
    </location>
</feature>
<evidence type="ECO:0000256" key="8">
    <source>
        <dbReference type="ARBA" id="ARBA00023163"/>
    </source>
</evidence>
<feature type="domain" description="NOT2/NOT3/NOT5 C-terminal" evidence="14">
    <location>
        <begin position="465"/>
        <end position="572"/>
    </location>
</feature>
<feature type="region of interest" description="Disordered" evidence="12">
    <location>
        <begin position="365"/>
        <end position="390"/>
    </location>
</feature>
<comment type="similarity">
    <text evidence="3 10">Belongs to the CNOT2/3/5 family.</text>
</comment>
<evidence type="ECO:0000256" key="7">
    <source>
        <dbReference type="ARBA" id="ARBA00023015"/>
    </source>
</evidence>
<evidence type="ECO:0000256" key="1">
    <source>
        <dbReference type="ARBA" id="ARBA00004123"/>
    </source>
</evidence>
<evidence type="ECO:0000259" key="13">
    <source>
        <dbReference type="Pfam" id="PF04065"/>
    </source>
</evidence>
<keyword evidence="6" id="KW-0597">Phosphoprotein</keyword>
<evidence type="ECO:0000313" key="16">
    <source>
        <dbReference type="Proteomes" id="UP001201812"/>
    </source>
</evidence>
<keyword evidence="8 10" id="KW-0804">Transcription</keyword>
<dbReference type="GO" id="GO:2000036">
    <property type="term" value="P:regulation of stem cell population maintenance"/>
    <property type="evidence" value="ECO:0007669"/>
    <property type="project" value="UniProtKB-ARBA"/>
</dbReference>
<keyword evidence="11" id="KW-0175">Coiled coil</keyword>
<evidence type="ECO:0000256" key="11">
    <source>
        <dbReference type="SAM" id="Coils"/>
    </source>
</evidence>
<dbReference type="InterPro" id="IPR012270">
    <property type="entry name" value="CCR4-NOT_su3/5"/>
</dbReference>
<dbReference type="GO" id="GO:0000932">
    <property type="term" value="C:P-body"/>
    <property type="evidence" value="ECO:0007669"/>
    <property type="project" value="UniProtKB-UniRule"/>
</dbReference>
<sequence length="579" mass="68056">MSEKRKMLTEMEKCFKKVNESFEVFDELVTKMNETNSDNRQDKFQGELKEEIKKLQRLRDQIKTWCSSTEIKEKDTLLGYRRKIEERMELFKEIERRNKTKPYSKQGLTIEDVPDPEEKEKSDMIKWLKHQIRALNDEIDRTESKIEVLTNTADNTSRKQQKREDALEEERLKKHLERIKFHLLNWEVIMRMIINDKLEIKDVNEKLRDPIDMYVEALDPESGIVLEEVDPEDIYIDLDLASFIPQLTVSTSALLNDDDIKTCVSSMTPSTQPEVPLSKVSPVSSQRLTPVTVINETPKGKSADTVYIKTCVSSVTPSMQPEVPPSKVSPVSSQHLTPVTVINETPKGKTVNTEKNENLWNNYRKIELQREPKKENSPKETEKANNRRESIEKTIPSVTVLTEKTKEEAIEPAVTLSMTEWRGAYSVCDGFYTKEMEEQLRMLDSNITHLPRSIDSDPLRAFLKKTPCDTPTYYPQMPHPKLDALEYYLKLSPETLFFIFYYSEGTRAQMLASRALKKLFWRFHTKYLMWFQRHEEPTVITEEFEQGPYIYFDFEKWAVRKKDNFTFEYKFLEDRDVPI</sequence>
<evidence type="ECO:0000313" key="15">
    <source>
        <dbReference type="EMBL" id="KAI1704625.1"/>
    </source>
</evidence>
<evidence type="ECO:0000256" key="9">
    <source>
        <dbReference type="ARBA" id="ARBA00023242"/>
    </source>
</evidence>
<keyword evidence="16" id="KW-1185">Reference proteome</keyword>
<feature type="domain" description="CCR4-Not complex component Not N-terminal" evidence="13">
    <location>
        <begin position="4"/>
        <end position="240"/>
    </location>
</feature>
<gene>
    <name evidence="15" type="ORF">DdX_14123</name>
</gene>
<evidence type="ECO:0000256" key="12">
    <source>
        <dbReference type="SAM" id="MobiDB-lite"/>
    </source>
</evidence>
<reference evidence="15" key="1">
    <citation type="submission" date="2022-01" db="EMBL/GenBank/DDBJ databases">
        <title>Genome Sequence Resource for Two Populations of Ditylenchus destructor, the Migratory Endoparasitic Phytonematode.</title>
        <authorList>
            <person name="Zhang H."/>
            <person name="Lin R."/>
            <person name="Xie B."/>
        </authorList>
    </citation>
    <scope>NUCLEOTIDE SEQUENCE</scope>
    <source>
        <strain evidence="15">BazhouSP</strain>
    </source>
</reference>
<evidence type="ECO:0000256" key="2">
    <source>
        <dbReference type="ARBA" id="ARBA00004496"/>
    </source>
</evidence>
<dbReference type="GO" id="GO:0030015">
    <property type="term" value="C:CCR4-NOT core complex"/>
    <property type="evidence" value="ECO:0007669"/>
    <property type="project" value="UniProtKB-UniRule"/>
</dbReference>
<evidence type="ECO:0000256" key="5">
    <source>
        <dbReference type="ARBA" id="ARBA00022491"/>
    </source>
</evidence>
<evidence type="ECO:0000256" key="3">
    <source>
        <dbReference type="ARBA" id="ARBA00007682"/>
    </source>
</evidence>
<dbReference type="Pfam" id="PF04153">
    <property type="entry name" value="NOT2_3_5_C"/>
    <property type="match status" value="1"/>
</dbReference>
<keyword evidence="4 10" id="KW-0963">Cytoplasm</keyword>
<comment type="caution">
    <text evidence="15">The sequence shown here is derived from an EMBL/GenBank/DDBJ whole genome shotgun (WGS) entry which is preliminary data.</text>
</comment>
<keyword evidence="5 10" id="KW-0678">Repressor</keyword>
<dbReference type="InterPro" id="IPR038635">
    <property type="entry name" value="CCR4-NOT_su2/3/5_C_sf"/>
</dbReference>
<dbReference type="GO" id="GO:0005634">
    <property type="term" value="C:nucleus"/>
    <property type="evidence" value="ECO:0007669"/>
    <property type="project" value="UniProtKB-SubCell"/>
</dbReference>
<dbReference type="Pfam" id="PF04065">
    <property type="entry name" value="Not3"/>
    <property type="match status" value="1"/>
</dbReference>
<dbReference type="GO" id="GO:0006355">
    <property type="term" value="P:regulation of DNA-templated transcription"/>
    <property type="evidence" value="ECO:0007669"/>
    <property type="project" value="InterPro"/>
</dbReference>
<keyword evidence="9 10" id="KW-0539">Nucleus</keyword>